<dbReference type="Proteomes" id="UP000095286">
    <property type="component" value="Unplaced"/>
</dbReference>
<organism evidence="1 2">
    <name type="scientific">Rhabditophanes sp. KR3021</name>
    <dbReference type="NCBI Taxonomy" id="114890"/>
    <lineage>
        <taxon>Eukaryota</taxon>
        <taxon>Metazoa</taxon>
        <taxon>Ecdysozoa</taxon>
        <taxon>Nematoda</taxon>
        <taxon>Chromadorea</taxon>
        <taxon>Rhabditida</taxon>
        <taxon>Tylenchina</taxon>
        <taxon>Panagrolaimomorpha</taxon>
        <taxon>Strongyloidoidea</taxon>
        <taxon>Alloionematidae</taxon>
        <taxon>Rhabditophanes</taxon>
    </lineage>
</organism>
<name>A0AC35U1T2_9BILA</name>
<evidence type="ECO:0000313" key="2">
    <source>
        <dbReference type="WBParaSite" id="RSKR_0000647200.1"/>
    </source>
</evidence>
<sequence length="266" mass="29452">MVDIREENSETPEQTGSGNAANSSQSDIPPPTHPSLLAYLKGDHTNALLFVLRLSTIFFSISYAIPYSQKDSHYGKAIAAAAVTNAIRLGQRLGGFQLTREFLATVMIEDSFHYFMYCVLFYMNAPVSMALAPVALYALLHSVNYANKVDNAIGLNNGLVKAAHTLMAQQTNNLLGIVACSEIFMFPVLFAMIMTGQGTVLMPFMYYRFLSLRYSSRRNPYTKVAFTSMKVSLTNAISSESCPQIVRTIVYKLINLVERLAPTQNT</sequence>
<dbReference type="WBParaSite" id="RSKR_0000647200.1">
    <property type="protein sequence ID" value="RSKR_0000647200.1"/>
    <property type="gene ID" value="RSKR_0000647200"/>
</dbReference>
<protein>
    <submittedName>
        <fullName evidence="2">Transmembrane protein 33</fullName>
    </submittedName>
</protein>
<reference evidence="2" key="1">
    <citation type="submission" date="2016-11" db="UniProtKB">
        <authorList>
            <consortium name="WormBaseParasite"/>
        </authorList>
    </citation>
    <scope>IDENTIFICATION</scope>
    <source>
        <strain evidence="2">KR3021</strain>
    </source>
</reference>
<proteinExistence type="predicted"/>
<evidence type="ECO:0000313" key="1">
    <source>
        <dbReference type="Proteomes" id="UP000095286"/>
    </source>
</evidence>
<accession>A0AC35U1T2</accession>